<dbReference type="GO" id="GO:0004222">
    <property type="term" value="F:metalloendopeptidase activity"/>
    <property type="evidence" value="ECO:0007669"/>
    <property type="project" value="InterPro"/>
</dbReference>
<dbReference type="Pfam" id="PF01435">
    <property type="entry name" value="Peptidase_M48"/>
    <property type="match status" value="1"/>
</dbReference>
<evidence type="ECO:0000256" key="5">
    <source>
        <dbReference type="ARBA" id="ARBA00022692"/>
    </source>
</evidence>
<dbReference type="Proteomes" id="UP000267804">
    <property type="component" value="Chromosome"/>
</dbReference>
<evidence type="ECO:0000256" key="8">
    <source>
        <dbReference type="ARBA" id="ARBA00022833"/>
    </source>
</evidence>
<keyword evidence="10" id="KW-0482">Metalloprotease</keyword>
<dbReference type="GO" id="GO:0006508">
    <property type="term" value="P:proteolysis"/>
    <property type="evidence" value="ECO:0007669"/>
    <property type="project" value="UniProtKB-KW"/>
</dbReference>
<evidence type="ECO:0000259" key="13">
    <source>
        <dbReference type="Pfam" id="PF01435"/>
    </source>
</evidence>
<dbReference type="CDD" id="cd07328">
    <property type="entry name" value="M48_Ste24p_like"/>
    <property type="match status" value="1"/>
</dbReference>
<keyword evidence="5 12" id="KW-0812">Transmembrane</keyword>
<dbReference type="EMBL" id="CP024087">
    <property type="protein sequence ID" value="AYF26153.1"/>
    <property type="molecule type" value="Genomic_DNA"/>
</dbReference>
<dbReference type="Gene3D" id="3.30.2010.10">
    <property type="entry name" value="Metalloproteases ('zincins'), catalytic domain"/>
    <property type="match status" value="1"/>
</dbReference>
<organism evidence="14 15">
    <name type="scientific">Micromonospora tulbaghiae</name>
    <dbReference type="NCBI Taxonomy" id="479978"/>
    <lineage>
        <taxon>Bacteria</taxon>
        <taxon>Bacillati</taxon>
        <taxon>Actinomycetota</taxon>
        <taxon>Actinomycetes</taxon>
        <taxon>Micromonosporales</taxon>
        <taxon>Micromonosporaceae</taxon>
        <taxon>Micromonospora</taxon>
    </lineage>
</organism>
<keyword evidence="4" id="KW-0645">Protease</keyword>
<evidence type="ECO:0000256" key="1">
    <source>
        <dbReference type="ARBA" id="ARBA00001947"/>
    </source>
</evidence>
<feature type="transmembrane region" description="Helical" evidence="12">
    <location>
        <begin position="104"/>
        <end position="130"/>
    </location>
</feature>
<evidence type="ECO:0000256" key="2">
    <source>
        <dbReference type="ARBA" id="ARBA00004651"/>
    </source>
</evidence>
<evidence type="ECO:0000256" key="9">
    <source>
        <dbReference type="ARBA" id="ARBA00022989"/>
    </source>
</evidence>
<comment type="cofactor">
    <cofactor evidence="1">
        <name>Zn(2+)</name>
        <dbReference type="ChEBI" id="CHEBI:29105"/>
    </cofactor>
</comment>
<dbReference type="AlphaFoldDB" id="A0A386WDP9"/>
<feature type="transmembrane region" description="Helical" evidence="12">
    <location>
        <begin position="136"/>
        <end position="154"/>
    </location>
</feature>
<dbReference type="InterPro" id="IPR050083">
    <property type="entry name" value="HtpX_protease"/>
</dbReference>
<dbReference type="PANTHER" id="PTHR43221:SF1">
    <property type="entry name" value="PROTEASE HTPX"/>
    <property type="match status" value="1"/>
</dbReference>
<accession>A0A386WDP9</accession>
<keyword evidence="7" id="KW-0378">Hydrolase</keyword>
<evidence type="ECO:0000256" key="4">
    <source>
        <dbReference type="ARBA" id="ARBA00022670"/>
    </source>
</evidence>
<evidence type="ECO:0000256" key="12">
    <source>
        <dbReference type="SAM" id="Phobius"/>
    </source>
</evidence>
<sequence>MPALVRTAGTGAGGNRTGSALVITTTTGTGACPRCGATPVSLDGALPWCAGCDWNLDTYDARRQPPEFGWTWVDRRTHRLAARLTRQQYATLLGRSLESTGPKLTGVLVACISVLLLLGVAGLAVAGVWLLFAYPFPNLAVVGGVALLALAVALRPRFGRLDRDLDVLTEREAPQLHALVREVAAAVGAPMPHVIGVDGDINAYATSVGLRRRRVLGLGLPLWGALDGPARVALLGHELGHFVNGDVRRGPVTQPALTMLGNAADLFRPRGGSDGGGLLVMVGEWLGHLASWTLSRLLFAGHVVLVATALRESQRAEYLADEMAARAGGTAGATRLLDTLLRTDTVATAVRNAVRGGHGPDTWRVETGRALDAAAGRLSLERQLTVREDTSLFATHPPTGLRHRMLGARPWHDPAVTLTEERAARIDAELAGHYERAGRALSWNA</sequence>
<gene>
    <name evidence="14" type="ORF">CSH63_01480</name>
</gene>
<dbReference type="PROSITE" id="PS51257">
    <property type="entry name" value="PROKAR_LIPOPROTEIN"/>
    <property type="match status" value="1"/>
</dbReference>
<dbReference type="GO" id="GO:0046872">
    <property type="term" value="F:metal ion binding"/>
    <property type="evidence" value="ECO:0007669"/>
    <property type="project" value="UniProtKB-KW"/>
</dbReference>
<proteinExistence type="predicted"/>
<evidence type="ECO:0000313" key="15">
    <source>
        <dbReference type="Proteomes" id="UP000267804"/>
    </source>
</evidence>
<keyword evidence="8" id="KW-0862">Zinc</keyword>
<reference evidence="14 15" key="1">
    <citation type="submission" date="2017-10" db="EMBL/GenBank/DDBJ databases">
        <title>Integration of genomic and chemical information greatly accelerates assignment of the full stereostructure of myelolactone, a potent inhibitor of myeloma from a marine-derived Micromonospora.</title>
        <authorList>
            <person name="Kim M.C."/>
            <person name="Machado H."/>
            <person name="Jensen P.R."/>
            <person name="Fenical W."/>
        </authorList>
    </citation>
    <scope>NUCLEOTIDE SEQUENCE [LARGE SCALE GENOMIC DNA]</scope>
    <source>
        <strain evidence="14 15">CNY-010</strain>
    </source>
</reference>
<dbReference type="PANTHER" id="PTHR43221">
    <property type="entry name" value="PROTEASE HTPX"/>
    <property type="match status" value="1"/>
</dbReference>
<comment type="subcellular location">
    <subcellularLocation>
        <location evidence="2">Cell membrane</location>
        <topology evidence="2">Multi-pass membrane protein</topology>
    </subcellularLocation>
</comment>
<dbReference type="InterPro" id="IPR001915">
    <property type="entry name" value="Peptidase_M48"/>
</dbReference>
<evidence type="ECO:0000313" key="14">
    <source>
        <dbReference type="EMBL" id="AYF26153.1"/>
    </source>
</evidence>
<evidence type="ECO:0000256" key="3">
    <source>
        <dbReference type="ARBA" id="ARBA00022475"/>
    </source>
</evidence>
<keyword evidence="6" id="KW-0479">Metal-binding</keyword>
<protein>
    <submittedName>
        <fullName evidence="14">Peptidase M48</fullName>
    </submittedName>
</protein>
<evidence type="ECO:0000256" key="6">
    <source>
        <dbReference type="ARBA" id="ARBA00022723"/>
    </source>
</evidence>
<dbReference type="KEGG" id="mtua:CSH63_01480"/>
<evidence type="ECO:0000256" key="10">
    <source>
        <dbReference type="ARBA" id="ARBA00023049"/>
    </source>
</evidence>
<keyword evidence="11 12" id="KW-0472">Membrane</keyword>
<feature type="domain" description="Peptidase M48" evidence="13">
    <location>
        <begin position="171"/>
        <end position="406"/>
    </location>
</feature>
<keyword evidence="3" id="KW-1003">Cell membrane</keyword>
<name>A0A386WDP9_9ACTN</name>
<keyword evidence="9 12" id="KW-1133">Transmembrane helix</keyword>
<dbReference type="GO" id="GO:0005886">
    <property type="term" value="C:plasma membrane"/>
    <property type="evidence" value="ECO:0007669"/>
    <property type="project" value="UniProtKB-SubCell"/>
</dbReference>
<evidence type="ECO:0000256" key="7">
    <source>
        <dbReference type="ARBA" id="ARBA00022801"/>
    </source>
</evidence>
<evidence type="ECO:0000256" key="11">
    <source>
        <dbReference type="ARBA" id="ARBA00023136"/>
    </source>
</evidence>